<keyword evidence="1" id="KW-0472">Membrane</keyword>
<dbReference type="AlphaFoldDB" id="A0A7J6L888"/>
<name>A0A7J6L888_PEROL</name>
<dbReference type="Proteomes" id="UP000570595">
    <property type="component" value="Unassembled WGS sequence"/>
</dbReference>
<gene>
    <name evidence="2" type="ORF">FOZ61_007589</name>
</gene>
<evidence type="ECO:0008006" key="4">
    <source>
        <dbReference type="Google" id="ProtNLM"/>
    </source>
</evidence>
<keyword evidence="1" id="KW-1133">Transmembrane helix</keyword>
<accession>A0A7J6L888</accession>
<evidence type="ECO:0000313" key="3">
    <source>
        <dbReference type="Proteomes" id="UP000570595"/>
    </source>
</evidence>
<reference evidence="2 3" key="1">
    <citation type="submission" date="2020-04" db="EMBL/GenBank/DDBJ databases">
        <title>Perkinsus olseni comparative genomics.</title>
        <authorList>
            <person name="Bogema D.R."/>
        </authorList>
    </citation>
    <scope>NUCLEOTIDE SEQUENCE [LARGE SCALE GENOMIC DNA]</scope>
    <source>
        <strain evidence="2">ATCC PRA-179</strain>
    </source>
</reference>
<comment type="caution">
    <text evidence="2">The sequence shown here is derived from an EMBL/GenBank/DDBJ whole genome shotgun (WGS) entry which is preliminary data.</text>
</comment>
<keyword evidence="1" id="KW-0812">Transmembrane</keyword>
<evidence type="ECO:0000256" key="1">
    <source>
        <dbReference type="SAM" id="Phobius"/>
    </source>
</evidence>
<sequence>MAFSCFGIKGKHDDEVTEAGSPGSSKVVPEAKEPSCDWKLKTYFCIIGCVALLGWNFILGELGALIDAFAWGTFSAYVFSLSLSPVTLIVSGGNAARGSVHWS</sequence>
<proteinExistence type="predicted"/>
<feature type="transmembrane region" description="Helical" evidence="1">
    <location>
        <begin position="68"/>
        <end position="90"/>
    </location>
</feature>
<dbReference type="EMBL" id="JABAHT010000468">
    <property type="protein sequence ID" value="KAF4655401.1"/>
    <property type="molecule type" value="Genomic_DNA"/>
</dbReference>
<evidence type="ECO:0000313" key="2">
    <source>
        <dbReference type="EMBL" id="KAF4655401.1"/>
    </source>
</evidence>
<protein>
    <recommendedName>
        <fullName evidence="4">Solute carrier 29 (Nucleoside transporters), member</fullName>
    </recommendedName>
</protein>
<dbReference type="OrthoDB" id="1856718at2759"/>
<feature type="transmembrane region" description="Helical" evidence="1">
    <location>
        <begin position="42"/>
        <end position="62"/>
    </location>
</feature>
<organism evidence="2 3">
    <name type="scientific">Perkinsus olseni</name>
    <name type="common">Perkinsus atlanticus</name>
    <dbReference type="NCBI Taxonomy" id="32597"/>
    <lineage>
        <taxon>Eukaryota</taxon>
        <taxon>Sar</taxon>
        <taxon>Alveolata</taxon>
        <taxon>Perkinsozoa</taxon>
        <taxon>Perkinsea</taxon>
        <taxon>Perkinsida</taxon>
        <taxon>Perkinsidae</taxon>
        <taxon>Perkinsus</taxon>
    </lineage>
</organism>